<dbReference type="EMBL" id="AFBI03000014">
    <property type="protein sequence ID" value="EJW04764.1"/>
    <property type="molecule type" value="Genomic_DNA"/>
</dbReference>
<reference evidence="2 3" key="1">
    <citation type="submission" date="2011-08" db="EMBL/GenBank/DDBJ databases">
        <authorList>
            <person name="Liu Z.J."/>
            <person name="Shi F.L."/>
            <person name="Lu J.Q."/>
            <person name="Li M."/>
            <person name="Wang Z.L."/>
        </authorList>
    </citation>
    <scope>NUCLEOTIDE SEQUENCE [LARGE SCALE GENOMIC DNA]</scope>
    <source>
        <strain evidence="2 3">USNM 41457</strain>
    </source>
</reference>
<sequence>MKNKSENLNAVSRLQPRNRKISRIISSFIIICMVTFISCAIFGVFHLKKYDQEFVKNLRKEISILQKSTDPKIKRINSLIQHKVFFMALDPDTKEVKMFKPSINSPKIIQNILYKSIANDDIGYKLKIQSFKQLQKLFDQSKSEKTLVADLKNFDSIINHEMDGFLSNLGNLFAESVCTTYMAWGRKMKTAMKNSNYNGDSYNVVHITDEEFRLFNIKKNTDFGNLEVVRRNIYWSQYGNFDIKDMSLYCLYKIFK</sequence>
<keyword evidence="3" id="KW-1185">Reference proteome</keyword>
<name>J9DB94_EDHAE</name>
<protein>
    <submittedName>
        <fullName evidence="2">Uncharacterized protein</fullName>
    </submittedName>
</protein>
<dbReference type="VEuPathDB" id="MicrosporidiaDB:EDEG_01054"/>
<accession>J9DB94</accession>
<keyword evidence="1" id="KW-0472">Membrane</keyword>
<proteinExistence type="predicted"/>
<reference evidence="3" key="2">
    <citation type="submission" date="2015-07" db="EMBL/GenBank/DDBJ databases">
        <title>Contrasting host-pathogen interactions and genome evolution in two generalist and specialist microsporidian pathogens of mosquitoes.</title>
        <authorList>
            <consortium name="The Broad Institute Genomics Platform"/>
            <consortium name="The Broad Institute Genome Sequencing Center for Infectious Disease"/>
            <person name="Cuomo C.A."/>
            <person name="Sanscrainte N.D."/>
            <person name="Goldberg J.M."/>
            <person name="Heiman D."/>
            <person name="Young S."/>
            <person name="Zeng Q."/>
            <person name="Becnel J.J."/>
            <person name="Birren B.W."/>
        </authorList>
    </citation>
    <scope>NUCLEOTIDE SEQUENCE [LARGE SCALE GENOMIC DNA]</scope>
    <source>
        <strain evidence="3">USNM 41457</strain>
    </source>
</reference>
<dbReference type="Proteomes" id="UP000003163">
    <property type="component" value="Unassembled WGS sequence"/>
</dbReference>
<feature type="transmembrane region" description="Helical" evidence="1">
    <location>
        <begin position="21"/>
        <end position="47"/>
    </location>
</feature>
<dbReference type="AlphaFoldDB" id="J9DB94"/>
<evidence type="ECO:0000256" key="1">
    <source>
        <dbReference type="SAM" id="Phobius"/>
    </source>
</evidence>
<evidence type="ECO:0000313" key="2">
    <source>
        <dbReference type="EMBL" id="EJW04764.1"/>
    </source>
</evidence>
<keyword evidence="1" id="KW-1133">Transmembrane helix</keyword>
<gene>
    <name evidence="2" type="ORF">EDEG_01054</name>
</gene>
<evidence type="ECO:0000313" key="3">
    <source>
        <dbReference type="Proteomes" id="UP000003163"/>
    </source>
</evidence>
<comment type="caution">
    <text evidence="2">The sequence shown here is derived from an EMBL/GenBank/DDBJ whole genome shotgun (WGS) entry which is preliminary data.</text>
</comment>
<organism evidence="2 3">
    <name type="scientific">Edhazardia aedis (strain USNM 41457)</name>
    <name type="common">Microsporidian parasite</name>
    <dbReference type="NCBI Taxonomy" id="1003232"/>
    <lineage>
        <taxon>Eukaryota</taxon>
        <taxon>Fungi</taxon>
        <taxon>Fungi incertae sedis</taxon>
        <taxon>Microsporidia</taxon>
        <taxon>Edhazardia</taxon>
    </lineage>
</organism>
<dbReference type="InParanoid" id="J9DB94"/>
<dbReference type="HOGENOM" id="CLU_1085970_0_0_1"/>
<keyword evidence="1" id="KW-0812">Transmembrane</keyword>